<feature type="binding site" evidence="3">
    <location>
        <begin position="203"/>
        <end position="205"/>
    </location>
    <ligand>
        <name>NAD(+)</name>
        <dbReference type="ChEBI" id="CHEBI:57540"/>
    </ligand>
</feature>
<dbReference type="Proteomes" id="UP000199482">
    <property type="component" value="Chromosome I"/>
</dbReference>
<feature type="binding site" evidence="3 4">
    <location>
        <position position="119"/>
    </location>
    <ligand>
        <name>Zn(2+)</name>
        <dbReference type="ChEBI" id="CHEBI:29105"/>
    </ligand>
</feature>
<name>A0A1H1VS18_9MICO</name>
<evidence type="ECO:0000313" key="6">
    <source>
        <dbReference type="EMBL" id="SDS87714.1"/>
    </source>
</evidence>
<organism evidence="6 7">
    <name type="scientific">Agromyces flavus</name>
    <dbReference type="NCBI Taxonomy" id="589382"/>
    <lineage>
        <taxon>Bacteria</taxon>
        <taxon>Bacillati</taxon>
        <taxon>Actinomycetota</taxon>
        <taxon>Actinomycetes</taxon>
        <taxon>Micrococcales</taxon>
        <taxon>Microbacteriaceae</taxon>
        <taxon>Agromyces</taxon>
    </lineage>
</organism>
<dbReference type="InterPro" id="IPR027546">
    <property type="entry name" value="Sirtuin_class_III"/>
</dbReference>
<dbReference type="Gene3D" id="3.30.1600.10">
    <property type="entry name" value="SIR2/SIRT2 'Small Domain"/>
    <property type="match status" value="1"/>
</dbReference>
<comment type="similarity">
    <text evidence="3">Belongs to the sirtuin family. Class III subfamily.</text>
</comment>
<feature type="binding site" evidence="3">
    <location>
        <begin position="14"/>
        <end position="33"/>
    </location>
    <ligand>
        <name>NAD(+)</name>
        <dbReference type="ChEBI" id="CHEBI:57540"/>
    </ligand>
</feature>
<keyword evidence="3 4" id="KW-0862">Zinc</keyword>
<dbReference type="GO" id="GO:0070403">
    <property type="term" value="F:NAD+ binding"/>
    <property type="evidence" value="ECO:0007669"/>
    <property type="project" value="UniProtKB-UniRule"/>
</dbReference>
<feature type="binding site" evidence="3 4">
    <location>
        <position position="141"/>
    </location>
    <ligand>
        <name>Zn(2+)</name>
        <dbReference type="ChEBI" id="CHEBI:29105"/>
    </ligand>
</feature>
<dbReference type="PANTHER" id="PTHR11085:SF4">
    <property type="entry name" value="NAD-DEPENDENT PROTEIN DEACYLASE"/>
    <property type="match status" value="1"/>
</dbReference>
<comment type="cofactor">
    <cofactor evidence="3">
        <name>Zn(2+)</name>
        <dbReference type="ChEBI" id="CHEBI:29105"/>
    </cofactor>
    <text evidence="3">Binds 1 zinc ion per subunit.</text>
</comment>
<keyword evidence="2 3" id="KW-0520">NAD</keyword>
<dbReference type="GO" id="GO:0036055">
    <property type="term" value="F:protein-succinyllysine desuccinylase activity"/>
    <property type="evidence" value="ECO:0007669"/>
    <property type="project" value="UniProtKB-UniRule"/>
</dbReference>
<feature type="binding site" evidence="3 4">
    <location>
        <position position="122"/>
    </location>
    <ligand>
        <name>Zn(2+)</name>
        <dbReference type="ChEBI" id="CHEBI:29105"/>
    </ligand>
</feature>
<evidence type="ECO:0000313" key="7">
    <source>
        <dbReference type="Proteomes" id="UP000199482"/>
    </source>
</evidence>
<dbReference type="InterPro" id="IPR026591">
    <property type="entry name" value="Sirtuin_cat_small_dom_sf"/>
</dbReference>
<dbReference type="Gene3D" id="3.40.50.1220">
    <property type="entry name" value="TPP-binding domain"/>
    <property type="match status" value="1"/>
</dbReference>
<evidence type="ECO:0000259" key="5">
    <source>
        <dbReference type="PROSITE" id="PS50305"/>
    </source>
</evidence>
<dbReference type="GO" id="GO:0017136">
    <property type="term" value="F:histone deacetylase activity, NAD-dependent"/>
    <property type="evidence" value="ECO:0007669"/>
    <property type="project" value="TreeGrafter"/>
</dbReference>
<dbReference type="GO" id="GO:0005737">
    <property type="term" value="C:cytoplasm"/>
    <property type="evidence" value="ECO:0007669"/>
    <property type="project" value="UniProtKB-SubCell"/>
</dbReference>
<feature type="domain" description="Deacetylase sirtuin-type" evidence="5">
    <location>
        <begin position="1"/>
        <end position="235"/>
    </location>
</feature>
<dbReference type="GO" id="GO:0036054">
    <property type="term" value="F:protein-malonyllysine demalonylase activity"/>
    <property type="evidence" value="ECO:0007669"/>
    <property type="project" value="InterPro"/>
</dbReference>
<evidence type="ECO:0000256" key="2">
    <source>
        <dbReference type="ARBA" id="ARBA00023027"/>
    </source>
</evidence>
<dbReference type="PANTHER" id="PTHR11085">
    <property type="entry name" value="NAD-DEPENDENT PROTEIN DEACYLASE SIRTUIN-5, MITOCHONDRIAL-RELATED"/>
    <property type="match status" value="1"/>
</dbReference>
<feature type="binding site" evidence="3">
    <location>
        <position position="221"/>
    </location>
    <ligand>
        <name>NAD(+)</name>
        <dbReference type="ChEBI" id="CHEBI:57540"/>
    </ligand>
</feature>
<sequence length="235" mass="25036">MTLGGMPRLVVLTGAGISAESGVPTFRDAGGLWEGHRVEDVATPEAFERDPDTVQRFYDARRRAVASVAPNPAHAALAHLEARLGDDLLLVTQNIDDLHERAGSVRVRHMHGEIGRASCLACGSRVDVPGDLADAPPCPVCGERMLRPDVVWFGEMPYWLDDIDAALVACERFVAIGTSGAVHPAAGFVLTASAFGAATLELNLAESEITPFFSESRLGRATVLVPQWVDEVLGG</sequence>
<comment type="catalytic activity">
    <reaction evidence="3">
        <text>N(6)-acetyl-L-lysyl-[protein] + NAD(+) + H2O = 2''-O-acetyl-ADP-D-ribose + nicotinamide + L-lysyl-[protein]</text>
        <dbReference type="Rhea" id="RHEA:43636"/>
        <dbReference type="Rhea" id="RHEA-COMP:9752"/>
        <dbReference type="Rhea" id="RHEA-COMP:10731"/>
        <dbReference type="ChEBI" id="CHEBI:15377"/>
        <dbReference type="ChEBI" id="CHEBI:17154"/>
        <dbReference type="ChEBI" id="CHEBI:29969"/>
        <dbReference type="ChEBI" id="CHEBI:57540"/>
        <dbReference type="ChEBI" id="CHEBI:61930"/>
        <dbReference type="ChEBI" id="CHEBI:83767"/>
        <dbReference type="EC" id="2.3.1.286"/>
    </reaction>
</comment>
<dbReference type="InterPro" id="IPR029035">
    <property type="entry name" value="DHS-like_NAD/FAD-binding_dom"/>
</dbReference>
<dbReference type="PROSITE" id="PS50305">
    <property type="entry name" value="SIRTUIN"/>
    <property type="match status" value="1"/>
</dbReference>
<dbReference type="AlphaFoldDB" id="A0A1H1VS18"/>
<accession>A0A1H1VS18</accession>
<dbReference type="HAMAP" id="MF_01121">
    <property type="entry name" value="Sirtuin_ClassIII"/>
    <property type="match status" value="1"/>
</dbReference>
<proteinExistence type="inferred from homology"/>
<dbReference type="GO" id="GO:0008270">
    <property type="term" value="F:zinc ion binding"/>
    <property type="evidence" value="ECO:0007669"/>
    <property type="project" value="UniProtKB-UniRule"/>
</dbReference>
<comment type="function">
    <text evidence="3">NAD-dependent lysine deacetylase and desuccinylase that specifically removes acetyl and succinyl groups on target proteins. Modulates the activities of several proteins which are inactive in their acylated form.</text>
</comment>
<dbReference type="InterPro" id="IPR050134">
    <property type="entry name" value="NAD-dep_sirtuin_deacylases"/>
</dbReference>
<feature type="binding site" evidence="3">
    <location>
        <begin position="93"/>
        <end position="96"/>
    </location>
    <ligand>
        <name>NAD(+)</name>
        <dbReference type="ChEBI" id="CHEBI:57540"/>
    </ligand>
</feature>
<keyword evidence="3" id="KW-0963">Cytoplasm</keyword>
<reference evidence="7" key="1">
    <citation type="submission" date="2016-10" db="EMBL/GenBank/DDBJ databases">
        <authorList>
            <person name="Varghese N."/>
            <person name="Submissions S."/>
        </authorList>
    </citation>
    <scope>NUCLEOTIDE SEQUENCE [LARGE SCALE GENOMIC DNA]</scope>
    <source>
        <strain evidence="7">CPCC 202695</strain>
    </source>
</reference>
<dbReference type="EMBL" id="LT629755">
    <property type="protein sequence ID" value="SDS87714.1"/>
    <property type="molecule type" value="Genomic_DNA"/>
</dbReference>
<evidence type="ECO:0000256" key="3">
    <source>
        <dbReference type="HAMAP-Rule" id="MF_01121"/>
    </source>
</evidence>
<feature type="active site" description="Proton acceptor" evidence="3 4">
    <location>
        <position position="111"/>
    </location>
</feature>
<evidence type="ECO:0000256" key="4">
    <source>
        <dbReference type="PROSITE-ProRule" id="PRU00236"/>
    </source>
</evidence>
<gene>
    <name evidence="3" type="primary">cobB</name>
    <name evidence="6" type="ORF">SAMN04489721_2073</name>
</gene>
<evidence type="ECO:0000256" key="1">
    <source>
        <dbReference type="ARBA" id="ARBA00022679"/>
    </source>
</evidence>
<dbReference type="SUPFAM" id="SSF52467">
    <property type="entry name" value="DHS-like NAD/FAD-binding domain"/>
    <property type="match status" value="1"/>
</dbReference>
<comment type="catalytic activity">
    <reaction evidence="3">
        <text>N(6)-succinyl-L-lysyl-[protein] + NAD(+) + H2O = 2''-O-succinyl-ADP-D-ribose + nicotinamide + L-lysyl-[protein]</text>
        <dbReference type="Rhea" id="RHEA:47668"/>
        <dbReference type="Rhea" id="RHEA-COMP:9752"/>
        <dbReference type="Rhea" id="RHEA-COMP:11877"/>
        <dbReference type="ChEBI" id="CHEBI:15377"/>
        <dbReference type="ChEBI" id="CHEBI:17154"/>
        <dbReference type="ChEBI" id="CHEBI:29969"/>
        <dbReference type="ChEBI" id="CHEBI:57540"/>
        <dbReference type="ChEBI" id="CHEBI:87830"/>
        <dbReference type="ChEBI" id="CHEBI:87832"/>
    </reaction>
</comment>
<protein>
    <recommendedName>
        <fullName evidence="3">NAD-dependent protein deacylase</fullName>
        <ecNumber evidence="3">2.3.1.286</ecNumber>
    </recommendedName>
    <alternativeName>
        <fullName evidence="3">Regulatory protein SIR2 homolog</fullName>
    </alternativeName>
</protein>
<keyword evidence="3 4" id="KW-0479">Metal-binding</keyword>
<feature type="binding site" evidence="3">
    <location>
        <begin position="177"/>
        <end position="179"/>
    </location>
    <ligand>
        <name>NAD(+)</name>
        <dbReference type="ChEBI" id="CHEBI:57540"/>
    </ligand>
</feature>
<comment type="subcellular location">
    <subcellularLocation>
        <location evidence="3">Cytoplasm</location>
    </subcellularLocation>
</comment>
<dbReference type="InterPro" id="IPR026590">
    <property type="entry name" value="Ssirtuin_cat_dom"/>
</dbReference>
<dbReference type="Pfam" id="PF02146">
    <property type="entry name" value="SIR2"/>
    <property type="match status" value="1"/>
</dbReference>
<feature type="binding site" evidence="3">
    <location>
        <position position="61"/>
    </location>
    <ligand>
        <name>substrate</name>
    </ligand>
</feature>
<dbReference type="STRING" id="589382.SAMN04489721_2073"/>
<keyword evidence="1" id="KW-0808">Transferase</keyword>
<comment type="domain">
    <text evidence="3">2 residues (Tyr-58 and Arg-61) present in a large hydrophobic pocket are probably involved in substrate specificity. They are important for desuccinylation activity, but dispensable for deacetylation activity.</text>
</comment>
<dbReference type="EC" id="2.3.1.286" evidence="3"/>
<dbReference type="InterPro" id="IPR003000">
    <property type="entry name" value="Sirtuin"/>
</dbReference>
<feature type="binding site" evidence="3">
    <location>
        <position position="58"/>
    </location>
    <ligand>
        <name>substrate</name>
    </ligand>
</feature>
<feature type="binding site" evidence="3 4">
    <location>
        <position position="138"/>
    </location>
    <ligand>
        <name>Zn(2+)</name>
        <dbReference type="ChEBI" id="CHEBI:29105"/>
    </ligand>
</feature>